<evidence type="ECO:0000313" key="2">
    <source>
        <dbReference type="EMBL" id="GAA4947059.1"/>
    </source>
</evidence>
<accession>A0ABP9GT45</accession>
<keyword evidence="1" id="KW-1133">Transmembrane helix</keyword>
<keyword evidence="1" id="KW-0812">Transmembrane</keyword>
<sequence length="223" mass="23137">MGPAVSRRFRDSPLERALVSPWAGPLTWTSASTLMVGPFVGRYPALVLDAAGLQPAWAAHALGYVIGGCAVAGYLALIAVGLRRRYAAGERGVDARVQRAARLVLHRGELVDDPAANRVAASLGRMHLRLGWTPPVARTFQVLAAGGAVLMAVALFMSAGGDATDTAAAAAQTLGLSAAAVAFPIPARIRVNSRRIVALQAAEAWYSTSGRPPRSPDSGCSCV</sequence>
<evidence type="ECO:0000256" key="1">
    <source>
        <dbReference type="SAM" id="Phobius"/>
    </source>
</evidence>
<feature type="transmembrane region" description="Helical" evidence="1">
    <location>
        <begin position="61"/>
        <end position="82"/>
    </location>
</feature>
<dbReference type="EMBL" id="BAABIK010000018">
    <property type="protein sequence ID" value="GAA4947059.1"/>
    <property type="molecule type" value="Genomic_DNA"/>
</dbReference>
<reference evidence="3" key="1">
    <citation type="journal article" date="2019" name="Int. J. Syst. Evol. Microbiol.">
        <title>The Global Catalogue of Microorganisms (GCM) 10K type strain sequencing project: providing services to taxonomists for standard genome sequencing and annotation.</title>
        <authorList>
            <consortium name="The Broad Institute Genomics Platform"/>
            <consortium name="The Broad Institute Genome Sequencing Center for Infectious Disease"/>
            <person name="Wu L."/>
            <person name="Ma J."/>
        </authorList>
    </citation>
    <scope>NUCLEOTIDE SEQUENCE [LARGE SCALE GENOMIC DNA]</scope>
    <source>
        <strain evidence="3">JCM 18123</strain>
    </source>
</reference>
<evidence type="ECO:0000313" key="3">
    <source>
        <dbReference type="Proteomes" id="UP001499993"/>
    </source>
</evidence>
<keyword evidence="3" id="KW-1185">Reference proteome</keyword>
<protein>
    <submittedName>
        <fullName evidence="2">Uncharacterized protein</fullName>
    </submittedName>
</protein>
<comment type="caution">
    <text evidence="2">The sequence shown here is derived from an EMBL/GenBank/DDBJ whole genome shotgun (WGS) entry which is preliminary data.</text>
</comment>
<dbReference type="RefSeq" id="WP_345557259.1">
    <property type="nucleotide sequence ID" value="NZ_BAABIK010000018.1"/>
</dbReference>
<feature type="transmembrane region" description="Helical" evidence="1">
    <location>
        <begin position="166"/>
        <end position="185"/>
    </location>
</feature>
<feature type="transmembrane region" description="Helical" evidence="1">
    <location>
        <begin position="21"/>
        <end position="41"/>
    </location>
</feature>
<proteinExistence type="predicted"/>
<name>A0ABP9GT45_9ACTN</name>
<feature type="transmembrane region" description="Helical" evidence="1">
    <location>
        <begin position="139"/>
        <end position="160"/>
    </location>
</feature>
<keyword evidence="1" id="KW-0472">Membrane</keyword>
<dbReference type="Proteomes" id="UP001499993">
    <property type="component" value="Unassembled WGS sequence"/>
</dbReference>
<gene>
    <name evidence="2" type="ORF">GCM10023224_33310</name>
</gene>
<organism evidence="2 3">
    <name type="scientific">Streptomonospora halophila</name>
    <dbReference type="NCBI Taxonomy" id="427369"/>
    <lineage>
        <taxon>Bacteria</taxon>
        <taxon>Bacillati</taxon>
        <taxon>Actinomycetota</taxon>
        <taxon>Actinomycetes</taxon>
        <taxon>Streptosporangiales</taxon>
        <taxon>Nocardiopsidaceae</taxon>
        <taxon>Streptomonospora</taxon>
    </lineage>
</organism>